<keyword evidence="2" id="KW-1185">Reference proteome</keyword>
<dbReference type="PANTHER" id="PTHR47326">
    <property type="entry name" value="TRANSPOSABLE ELEMENT TC3 TRANSPOSASE-LIKE PROTEIN"/>
    <property type="match status" value="1"/>
</dbReference>
<gene>
    <name evidence="1" type="ORF">QE152_g34049</name>
</gene>
<dbReference type="Proteomes" id="UP001458880">
    <property type="component" value="Unassembled WGS sequence"/>
</dbReference>
<accession>A0AAW1IU93</accession>
<evidence type="ECO:0000313" key="2">
    <source>
        <dbReference type="Proteomes" id="UP001458880"/>
    </source>
</evidence>
<reference evidence="1 2" key="1">
    <citation type="journal article" date="2024" name="BMC Genomics">
        <title>De novo assembly and annotation of Popillia japonica's genome with initial clues to its potential as an invasive pest.</title>
        <authorList>
            <person name="Cucini C."/>
            <person name="Boschi S."/>
            <person name="Funari R."/>
            <person name="Cardaioli E."/>
            <person name="Iannotti N."/>
            <person name="Marturano G."/>
            <person name="Paoli F."/>
            <person name="Bruttini M."/>
            <person name="Carapelli A."/>
            <person name="Frati F."/>
            <person name="Nardi F."/>
        </authorList>
    </citation>
    <scope>NUCLEOTIDE SEQUENCE [LARGE SCALE GENOMIC DNA]</scope>
    <source>
        <strain evidence="1">DMR45628</strain>
    </source>
</reference>
<dbReference type="Gene3D" id="3.30.420.10">
    <property type="entry name" value="Ribonuclease H-like superfamily/Ribonuclease H"/>
    <property type="match status" value="1"/>
</dbReference>
<evidence type="ECO:0000313" key="1">
    <source>
        <dbReference type="EMBL" id="KAK9693677.1"/>
    </source>
</evidence>
<organism evidence="1 2">
    <name type="scientific">Popillia japonica</name>
    <name type="common">Japanese beetle</name>
    <dbReference type="NCBI Taxonomy" id="7064"/>
    <lineage>
        <taxon>Eukaryota</taxon>
        <taxon>Metazoa</taxon>
        <taxon>Ecdysozoa</taxon>
        <taxon>Arthropoda</taxon>
        <taxon>Hexapoda</taxon>
        <taxon>Insecta</taxon>
        <taxon>Pterygota</taxon>
        <taxon>Neoptera</taxon>
        <taxon>Endopterygota</taxon>
        <taxon>Coleoptera</taxon>
        <taxon>Polyphaga</taxon>
        <taxon>Scarabaeiformia</taxon>
        <taxon>Scarabaeidae</taxon>
        <taxon>Rutelinae</taxon>
        <taxon>Popillia</taxon>
    </lineage>
</organism>
<protein>
    <submittedName>
        <fullName evidence="1">Uncharacterized protein</fullName>
    </submittedName>
</protein>
<dbReference type="EMBL" id="JASPKY010000534">
    <property type="protein sequence ID" value="KAK9693677.1"/>
    <property type="molecule type" value="Genomic_DNA"/>
</dbReference>
<comment type="caution">
    <text evidence="1">The sequence shown here is derived from an EMBL/GenBank/DDBJ whole genome shotgun (WGS) entry which is preliminary data.</text>
</comment>
<dbReference type="AlphaFoldDB" id="A0AAW1IU93"/>
<proteinExistence type="predicted"/>
<sequence>MLKDLRGQMDNDPTLANICHFMQHGASPHYALCVWEYLNIHFAEWIGRRRIGEWPARSCNLTPSNFFPWGLLKDRVFAREPRTLSDLRTAIEEFENLCGQLDMLRRTCLSVEKRCSKCIDQDGHQFEHLQ</sequence>
<name>A0AAW1IU93_POPJA</name>
<dbReference type="InterPro" id="IPR036397">
    <property type="entry name" value="RNaseH_sf"/>
</dbReference>
<dbReference type="PANTHER" id="PTHR47326:SF1">
    <property type="entry name" value="HTH PSQ-TYPE DOMAIN-CONTAINING PROTEIN"/>
    <property type="match status" value="1"/>
</dbReference>
<dbReference type="GO" id="GO:0003676">
    <property type="term" value="F:nucleic acid binding"/>
    <property type="evidence" value="ECO:0007669"/>
    <property type="project" value="InterPro"/>
</dbReference>